<dbReference type="EMBL" id="JBEFKJ010000061">
    <property type="protein sequence ID" value="KAL2036636.1"/>
    <property type="molecule type" value="Genomic_DNA"/>
</dbReference>
<organism evidence="2 3">
    <name type="scientific">Stereocaulon virgatum</name>
    <dbReference type="NCBI Taxonomy" id="373712"/>
    <lineage>
        <taxon>Eukaryota</taxon>
        <taxon>Fungi</taxon>
        <taxon>Dikarya</taxon>
        <taxon>Ascomycota</taxon>
        <taxon>Pezizomycotina</taxon>
        <taxon>Lecanoromycetes</taxon>
        <taxon>OSLEUM clade</taxon>
        <taxon>Lecanoromycetidae</taxon>
        <taxon>Lecanorales</taxon>
        <taxon>Lecanorineae</taxon>
        <taxon>Stereocaulaceae</taxon>
        <taxon>Stereocaulon</taxon>
    </lineage>
</organism>
<reference evidence="2 3" key="1">
    <citation type="submission" date="2024-09" db="EMBL/GenBank/DDBJ databases">
        <title>Rethinking Asexuality: The Enigmatic Case of Functional Sexual Genes in Lepraria (Stereocaulaceae).</title>
        <authorList>
            <person name="Doellman M."/>
            <person name="Sun Y."/>
            <person name="Barcenas-Pena A."/>
            <person name="Lumbsch H.T."/>
            <person name="Grewe F."/>
        </authorList>
    </citation>
    <scope>NUCLEOTIDE SEQUENCE [LARGE SCALE GENOMIC DNA]</scope>
    <source>
        <strain evidence="2 3">Mercado 3170</strain>
    </source>
</reference>
<gene>
    <name evidence="2" type="ORF">N7G274_010662</name>
</gene>
<feature type="region of interest" description="Disordered" evidence="1">
    <location>
        <begin position="71"/>
        <end position="105"/>
    </location>
</feature>
<protein>
    <submittedName>
        <fullName evidence="2">Uncharacterized protein</fullName>
    </submittedName>
</protein>
<evidence type="ECO:0000313" key="2">
    <source>
        <dbReference type="EMBL" id="KAL2036636.1"/>
    </source>
</evidence>
<accession>A0ABR3ZVI5</accession>
<name>A0ABR3ZVI5_9LECA</name>
<comment type="caution">
    <text evidence="2">The sequence shown here is derived from an EMBL/GenBank/DDBJ whole genome shotgun (WGS) entry which is preliminary data.</text>
</comment>
<dbReference type="Proteomes" id="UP001590950">
    <property type="component" value="Unassembled WGS sequence"/>
</dbReference>
<sequence length="153" mass="17420">MNKWEKIYVEAKEIKHADVESGFIVDYFLTSLNGINLFWAATSECDIDMKQSNGDKVPSFMDMLTNFRRKHTTDQHPTNSSSFAAIPQGRAPEPTSPNSRSPSPMPIPKCICGRTHWYKDCHYLMEHKCPKAWKPNAAIMKKVDEALKDSLLS</sequence>
<evidence type="ECO:0000313" key="3">
    <source>
        <dbReference type="Proteomes" id="UP001590950"/>
    </source>
</evidence>
<proteinExistence type="predicted"/>
<evidence type="ECO:0000256" key="1">
    <source>
        <dbReference type="SAM" id="MobiDB-lite"/>
    </source>
</evidence>
<keyword evidence="3" id="KW-1185">Reference proteome</keyword>